<sequence>MKPLFALCRPKLFLLAKMPLSARGFTLIELLIALALGLTLSGAITKIYLKNNASMQQDEQIARLQENARYALRLLAREISMAGFAGGTPEQGTLTPAAIATGCAHETWSLDLTTPLDFINNAQAGSSMTTQAGVAITCAAPDELVDDTDIISVKRTADRATLENGITTANIGAIDNQWYLRLADSRSDKSWINVASGSTIVSGDATSGSDVDYWAFYHKIYYLRNVDDSGEDVPTLCAQVLQGSSLAEECYVDGIENIQIELGLDLDGDSTPDIFKSNPSTSEVGDVVVVRLYLLARSPNEINGYSNNKTYYLGTTTIDNPDDGYFRRVYSTTIQIKNARLPNA</sequence>
<reference evidence="1 2" key="1">
    <citation type="journal article" date="2022" name="IScience">
        <title>An ultrasensitive nanofiber-based assay for enzymatic hydrolysis and deep-sea microbial degradation of cellulose.</title>
        <authorList>
            <person name="Tsudome M."/>
            <person name="Tachioka M."/>
            <person name="Miyazaki M."/>
            <person name="Uchimura K."/>
            <person name="Tsuda M."/>
            <person name="Takaki Y."/>
            <person name="Deguchi S."/>
        </authorList>
    </citation>
    <scope>NUCLEOTIDE SEQUENCE [LARGE SCALE GENOMIC DNA]</scope>
    <source>
        <strain evidence="1 2">GE09</strain>
    </source>
</reference>
<protein>
    <submittedName>
        <fullName evidence="1">Type IV pilus assembly protein PilW</fullName>
    </submittedName>
</protein>
<dbReference type="Pfam" id="PF16074">
    <property type="entry name" value="PilW"/>
    <property type="match status" value="1"/>
</dbReference>
<dbReference type="Pfam" id="PF07963">
    <property type="entry name" value="N_methyl"/>
    <property type="match status" value="1"/>
</dbReference>
<evidence type="ECO:0000313" key="1">
    <source>
        <dbReference type="EMBL" id="BCD97129.1"/>
    </source>
</evidence>
<dbReference type="InterPro" id="IPR012902">
    <property type="entry name" value="N_methyl_site"/>
</dbReference>
<dbReference type="EMBL" id="AP023086">
    <property type="protein sequence ID" value="BCD97129.1"/>
    <property type="molecule type" value="Genomic_DNA"/>
</dbReference>
<dbReference type="NCBIfam" id="TIGR02532">
    <property type="entry name" value="IV_pilin_GFxxxE"/>
    <property type="match status" value="1"/>
</dbReference>
<dbReference type="Proteomes" id="UP001320119">
    <property type="component" value="Chromosome"/>
</dbReference>
<dbReference type="AlphaFoldDB" id="A0AAN2BJN5"/>
<organism evidence="1 2">
    <name type="scientific">Marinagarivorans cellulosilyticus</name>
    <dbReference type="NCBI Taxonomy" id="2721545"/>
    <lineage>
        <taxon>Bacteria</taxon>
        <taxon>Pseudomonadati</taxon>
        <taxon>Pseudomonadota</taxon>
        <taxon>Gammaproteobacteria</taxon>
        <taxon>Cellvibrionales</taxon>
        <taxon>Cellvibrionaceae</taxon>
        <taxon>Marinagarivorans</taxon>
    </lineage>
</organism>
<dbReference type="RefSeq" id="WP_236986605.1">
    <property type="nucleotide sequence ID" value="NZ_AP023086.1"/>
</dbReference>
<evidence type="ECO:0000313" key="2">
    <source>
        <dbReference type="Proteomes" id="UP001320119"/>
    </source>
</evidence>
<keyword evidence="2" id="KW-1185">Reference proteome</keyword>
<dbReference type="KEGG" id="marq:MARGE09_P1329"/>
<dbReference type="InterPro" id="IPR032092">
    <property type="entry name" value="PilW"/>
</dbReference>
<proteinExistence type="predicted"/>
<dbReference type="GO" id="GO:0043683">
    <property type="term" value="P:type IV pilus assembly"/>
    <property type="evidence" value="ECO:0007669"/>
    <property type="project" value="InterPro"/>
</dbReference>
<accession>A0AAN2BJN5</accession>
<gene>
    <name evidence="1" type="ORF">MARGE09_P1329</name>
</gene>
<name>A0AAN2BJN5_9GAMM</name>